<accession>W3XN62</accession>
<dbReference type="OMA" id="YDDCPAI"/>
<evidence type="ECO:0000256" key="4">
    <source>
        <dbReference type="ARBA" id="ARBA00022833"/>
    </source>
</evidence>
<dbReference type="CDD" id="cd08297">
    <property type="entry name" value="CAD3"/>
    <property type="match status" value="1"/>
</dbReference>
<dbReference type="RefSeq" id="XP_007828029.1">
    <property type="nucleotide sequence ID" value="XM_007829838.1"/>
</dbReference>
<dbReference type="GeneID" id="19266270"/>
<dbReference type="HOGENOM" id="CLU_026673_20_1_1"/>
<comment type="similarity">
    <text evidence="2 7">Belongs to the zinc-containing alcohol dehydrogenase family.</text>
</comment>
<reference evidence="10" key="1">
    <citation type="journal article" date="2015" name="BMC Genomics">
        <title>Genomic and transcriptomic analysis of the endophytic fungus Pestalotiopsis fici reveals its lifestyle and high potential for synthesis of natural products.</title>
        <authorList>
            <person name="Wang X."/>
            <person name="Zhang X."/>
            <person name="Liu L."/>
            <person name="Xiang M."/>
            <person name="Wang W."/>
            <person name="Sun X."/>
            <person name="Che Y."/>
            <person name="Guo L."/>
            <person name="Liu G."/>
            <person name="Guo L."/>
            <person name="Wang C."/>
            <person name="Yin W.B."/>
            <person name="Stadler M."/>
            <person name="Zhang X."/>
            <person name="Liu X."/>
        </authorList>
    </citation>
    <scope>NUCLEOTIDE SEQUENCE [LARGE SCALE GENOMIC DNA]</scope>
    <source>
        <strain evidence="10">W106-1 / CGMCC3.15140</strain>
    </source>
</reference>
<evidence type="ECO:0000313" key="10">
    <source>
        <dbReference type="Proteomes" id="UP000030651"/>
    </source>
</evidence>
<dbReference type="Gene3D" id="3.40.50.720">
    <property type="entry name" value="NAD(P)-binding Rossmann-like Domain"/>
    <property type="match status" value="1"/>
</dbReference>
<dbReference type="KEGG" id="pfy:PFICI_01257"/>
<dbReference type="InterPro" id="IPR013154">
    <property type="entry name" value="ADH-like_N"/>
</dbReference>
<keyword evidence="5" id="KW-0560">Oxidoreductase</keyword>
<evidence type="ECO:0000313" key="9">
    <source>
        <dbReference type="EMBL" id="ETS87429.1"/>
    </source>
</evidence>
<dbReference type="SUPFAM" id="SSF51735">
    <property type="entry name" value="NAD(P)-binding Rossmann-fold domains"/>
    <property type="match status" value="1"/>
</dbReference>
<dbReference type="InterPro" id="IPR036291">
    <property type="entry name" value="NAD(P)-bd_dom_sf"/>
</dbReference>
<dbReference type="GO" id="GO:0004022">
    <property type="term" value="F:alcohol dehydrogenase (NAD+) activity"/>
    <property type="evidence" value="ECO:0007669"/>
    <property type="project" value="TreeGrafter"/>
</dbReference>
<dbReference type="InParanoid" id="W3XN62"/>
<dbReference type="SUPFAM" id="SSF50129">
    <property type="entry name" value="GroES-like"/>
    <property type="match status" value="1"/>
</dbReference>
<dbReference type="SMART" id="SM00829">
    <property type="entry name" value="PKS_ER"/>
    <property type="match status" value="1"/>
</dbReference>
<dbReference type="GO" id="GO:0008270">
    <property type="term" value="F:zinc ion binding"/>
    <property type="evidence" value="ECO:0007669"/>
    <property type="project" value="InterPro"/>
</dbReference>
<evidence type="ECO:0000256" key="6">
    <source>
        <dbReference type="ARBA" id="ARBA00023027"/>
    </source>
</evidence>
<feature type="domain" description="Enoyl reductase (ER)" evidence="8">
    <location>
        <begin position="10"/>
        <end position="341"/>
    </location>
</feature>
<evidence type="ECO:0000256" key="7">
    <source>
        <dbReference type="RuleBase" id="RU361277"/>
    </source>
</evidence>
<evidence type="ECO:0000256" key="1">
    <source>
        <dbReference type="ARBA" id="ARBA00001947"/>
    </source>
</evidence>
<dbReference type="EMBL" id="KI912109">
    <property type="protein sequence ID" value="ETS87429.1"/>
    <property type="molecule type" value="Genomic_DNA"/>
</dbReference>
<organism evidence="9 10">
    <name type="scientific">Pestalotiopsis fici (strain W106-1 / CGMCC3.15140)</name>
    <dbReference type="NCBI Taxonomy" id="1229662"/>
    <lineage>
        <taxon>Eukaryota</taxon>
        <taxon>Fungi</taxon>
        <taxon>Dikarya</taxon>
        <taxon>Ascomycota</taxon>
        <taxon>Pezizomycotina</taxon>
        <taxon>Sordariomycetes</taxon>
        <taxon>Xylariomycetidae</taxon>
        <taxon>Amphisphaeriales</taxon>
        <taxon>Sporocadaceae</taxon>
        <taxon>Pestalotiopsis</taxon>
    </lineage>
</organism>
<dbReference type="eggNOG" id="KOG0023">
    <property type="taxonomic scope" value="Eukaryota"/>
</dbReference>
<gene>
    <name evidence="9" type="ORF">PFICI_01257</name>
</gene>
<dbReference type="PANTHER" id="PTHR42940">
    <property type="entry name" value="ALCOHOL DEHYDROGENASE 1-RELATED"/>
    <property type="match status" value="1"/>
</dbReference>
<dbReference type="STRING" id="1229662.W3XN62"/>
<evidence type="ECO:0000256" key="5">
    <source>
        <dbReference type="ARBA" id="ARBA00023002"/>
    </source>
</evidence>
<dbReference type="AlphaFoldDB" id="W3XN62"/>
<keyword evidence="3 7" id="KW-0479">Metal-binding</keyword>
<sequence>MKAQQFNPVTRKIELNEIPIPQPQPHEVLVKIKCASLCHSDVMLFAPNDALQMTKDAKPITMGHEATGIVAGVGSDVTAFNEGDPVGFICAEQSCFECHPCKNVHNLWCEKGQVKMAGFSLDGYFQEYATVDARNMMKLPDGLSPDDAAPLFCAGVTAYNSINDLKLEAGKWVAIIGCGGLGHLGIQYAKAMGYRVIGLDVAEGALEEATHSGAEHVFNSLEDKDYVQKIQEITKGGVDAAVNFTASGKAYAGMPAIIRPTGILMAVGIPQEPISVNIFDIAMWRYQFRGSNNGTCYTMVDAINFSAKHGIKPSIEFYELEQLPEMVERMEAHKARGRMAVKFD</sequence>
<evidence type="ECO:0000259" key="8">
    <source>
        <dbReference type="SMART" id="SM00829"/>
    </source>
</evidence>
<keyword evidence="4 7" id="KW-0862">Zinc</keyword>
<dbReference type="Pfam" id="PF08240">
    <property type="entry name" value="ADH_N"/>
    <property type="match status" value="1"/>
</dbReference>
<evidence type="ECO:0000256" key="3">
    <source>
        <dbReference type="ARBA" id="ARBA00022723"/>
    </source>
</evidence>
<dbReference type="InterPro" id="IPR013149">
    <property type="entry name" value="ADH-like_C"/>
</dbReference>
<dbReference type="OrthoDB" id="1879366at2759"/>
<comment type="cofactor">
    <cofactor evidence="1 7">
        <name>Zn(2+)</name>
        <dbReference type="ChEBI" id="CHEBI:29105"/>
    </cofactor>
</comment>
<evidence type="ECO:0000256" key="2">
    <source>
        <dbReference type="ARBA" id="ARBA00008072"/>
    </source>
</evidence>
<dbReference type="Proteomes" id="UP000030651">
    <property type="component" value="Unassembled WGS sequence"/>
</dbReference>
<protein>
    <recommendedName>
        <fullName evidence="8">Enoyl reductase (ER) domain-containing protein</fullName>
    </recommendedName>
</protein>
<dbReference type="InterPro" id="IPR020843">
    <property type="entry name" value="ER"/>
</dbReference>
<dbReference type="PANTHER" id="PTHR42940:SF8">
    <property type="entry name" value="VACUOLAR PROTEIN SORTING-ASSOCIATED PROTEIN 11"/>
    <property type="match status" value="1"/>
</dbReference>
<dbReference type="FunFam" id="3.40.50.720:FF:000039">
    <property type="entry name" value="Alcohol dehydrogenase AdhP"/>
    <property type="match status" value="1"/>
</dbReference>
<dbReference type="Pfam" id="PF00107">
    <property type="entry name" value="ADH_zinc_N"/>
    <property type="match status" value="1"/>
</dbReference>
<keyword evidence="10" id="KW-1185">Reference proteome</keyword>
<proteinExistence type="inferred from homology"/>
<dbReference type="InterPro" id="IPR002328">
    <property type="entry name" value="ADH_Zn_CS"/>
</dbReference>
<dbReference type="InterPro" id="IPR011032">
    <property type="entry name" value="GroES-like_sf"/>
</dbReference>
<dbReference type="Gene3D" id="3.90.180.10">
    <property type="entry name" value="Medium-chain alcohol dehydrogenases, catalytic domain"/>
    <property type="match status" value="1"/>
</dbReference>
<keyword evidence="6" id="KW-0520">NAD</keyword>
<name>W3XN62_PESFW</name>
<dbReference type="PROSITE" id="PS00059">
    <property type="entry name" value="ADH_ZINC"/>
    <property type="match status" value="1"/>
</dbReference>
<dbReference type="GO" id="GO:0005737">
    <property type="term" value="C:cytoplasm"/>
    <property type="evidence" value="ECO:0007669"/>
    <property type="project" value="TreeGrafter"/>
</dbReference>